<evidence type="ECO:0000313" key="2">
    <source>
        <dbReference type="EMBL" id="UYV95976.1"/>
    </source>
</evidence>
<organism evidence="2 3">
    <name type="scientific">Paenarthrobacter ureafaciens</name>
    <dbReference type="NCBI Taxonomy" id="37931"/>
    <lineage>
        <taxon>Bacteria</taxon>
        <taxon>Bacillati</taxon>
        <taxon>Actinomycetota</taxon>
        <taxon>Actinomycetes</taxon>
        <taxon>Micrococcales</taxon>
        <taxon>Micrococcaceae</taxon>
        <taxon>Paenarthrobacter</taxon>
    </lineage>
</organism>
<dbReference type="EMBL" id="CP101185">
    <property type="protein sequence ID" value="UYV95976.1"/>
    <property type="molecule type" value="Genomic_DNA"/>
</dbReference>
<reference evidence="2" key="1">
    <citation type="submission" date="2022-07" db="EMBL/GenBank/DDBJ databases">
        <authorList>
            <person name="Wu T."/>
        </authorList>
    </citation>
    <scope>NUCLEOTIDE SEQUENCE</scope>
    <source>
        <strain evidence="2">SD-1</strain>
    </source>
</reference>
<evidence type="ECO:0000313" key="3">
    <source>
        <dbReference type="Proteomes" id="UP001163293"/>
    </source>
</evidence>
<feature type="compositionally biased region" description="Low complexity" evidence="1">
    <location>
        <begin position="156"/>
        <end position="178"/>
    </location>
</feature>
<proteinExistence type="predicted"/>
<feature type="region of interest" description="Disordered" evidence="1">
    <location>
        <begin position="146"/>
        <end position="251"/>
    </location>
</feature>
<name>A0AAX3ED46_PAEUR</name>
<protein>
    <submittedName>
        <fullName evidence="2">Uncharacterized protein</fullName>
    </submittedName>
</protein>
<gene>
    <name evidence="2" type="ORF">NL394_12885</name>
</gene>
<dbReference type="Proteomes" id="UP001163293">
    <property type="component" value="Chromosome"/>
</dbReference>
<feature type="compositionally biased region" description="Basic and acidic residues" evidence="1">
    <location>
        <begin position="179"/>
        <end position="189"/>
    </location>
</feature>
<evidence type="ECO:0000256" key="1">
    <source>
        <dbReference type="SAM" id="MobiDB-lite"/>
    </source>
</evidence>
<accession>A0AAX3ED46</accession>
<sequence length="251" mass="25760">MADLSNGPQSGPEHGQRPTSYTPEQLVAIRGATPDAGAQRGPSSQAGLGAVRGPRYSVPSSPAPGQPGSRFNPNVVERRPRPQAEPAPGMITSADVPKPGQSRTVQGPAKVPLTQRAAEPKVGRAVQSEGFREGAKRLGTHVIRDAAAHAARGRQSGASTTGVAASAAKGAAMGAARGLHTELSGHGEQKLPQGSAAGADLVGRMGSIVGRGAREQTPVTAQQGRKPVSERYDYQFEGQDGPEGIEHQRGA</sequence>
<dbReference type="RefSeq" id="WP_069694994.1">
    <property type="nucleotide sequence ID" value="NZ_CP043010.1"/>
</dbReference>
<dbReference type="AlphaFoldDB" id="A0AAX3ED46"/>
<keyword evidence="3" id="KW-1185">Reference proteome</keyword>
<feature type="region of interest" description="Disordered" evidence="1">
    <location>
        <begin position="1"/>
        <end position="132"/>
    </location>
</feature>